<keyword evidence="5" id="KW-0406">Ion transport</keyword>
<accession>A0A9J2PRI4</accession>
<evidence type="ECO:0000256" key="3">
    <source>
        <dbReference type="ARBA" id="ARBA00022692"/>
    </source>
</evidence>
<dbReference type="PANTHER" id="PTHR13800">
    <property type="entry name" value="TRANSIENT RECEPTOR POTENTIAL CATION CHANNEL, SUBFAMILY M, MEMBER 6"/>
    <property type="match status" value="1"/>
</dbReference>
<dbReference type="GO" id="GO:0030001">
    <property type="term" value="P:metal ion transport"/>
    <property type="evidence" value="ECO:0007669"/>
    <property type="project" value="TreeGrafter"/>
</dbReference>
<evidence type="ECO:0000313" key="13">
    <source>
        <dbReference type="Proteomes" id="UP000036681"/>
    </source>
</evidence>
<name>A0A9J2PRI4_ASCLU</name>
<sequence>MPTESRVASNIRVSPAPGPSGNPSAHLEPRGRSSVCSFLYAPRNSISGQQLLTVHSNFSNDISLRKAKRKRLLKSSEHLDSEKLTGPWIEQVFLKRECIKFISSTDSDRCGCGRVASAHTPEALSRFTRVFSKSGNDESSTPEISARWTIAEHTYASNTDAFGTLEFLGGAHAHKAHYVRLGYDSDPADIMYLMEKVWQLEPPRLVITVHGGITNFEVQDKLGRVFREGLLKAAQTTGAWIITAGIDSGVVRHVATALDEAGISARMRSKIVTIGIAPWGLLKKREKLIGKGIVVPYDTHSFSSRSRLAILNDRHSYFLLVDNGTSGRYGADIILRKRFEEFIAQKQTLGCGTSRVPVVCAVLEGGTCTIRAVLQYLTNTLPTEIREQLLTLIGVVFRYSNTSPEQLLDEILRCVKHRDLLTIFRLGEKQQDVDHAILTALLKGQNLSPADQLALTLAWNRVDIARSDIFVDGQQWSAHALHNAMMEALVLDRVDFVKLLLENGVSMKKFLTITRLEQLYKMEKDPNTIRHLMRNKSLKADGDFGLPEIGAAIEKLMGNAYKCHYTSRQFKNKYEKYRKKAMASRIPSFRNLLVSYGRDKSKTEDPKKSKAQHKRHKEQDEDEEPDFKYPFNELMLWAVLTRRRAMARCMWMHGEEPMAKALVAVRLFKCMSKEAADDYLEVEISNQLREFAEEFKAESLHLLDHCYQHDDTQTMRLLTAELPDWGHHTCLSLAVIANNKQFLAHPCKQLLISTPFIFFHLCVSAEKKTPYSPPLVVKSCWRIFGTEDFSSEALAFPPSILLLDVKSSSAWPMHVDAGHQQHYAGSSDSSDEEIEVGRDDEEQKLGRQSGSSTASLHITSLFRSRKHTSKKPSLFSMDGSKQATDLVETGNLITRGSTRGGSLMPVGSSTRWTSKVGVFYLAPITTFWAWSLSFASFLFAMTYVLLIEFPVKPLKVEWFLLAYVIAFAMEHFRKLIVQEASSLLEKIRVFFNRHWNYLTVLAILSFFVGFAFRLNPPTRHSYGRVILACDSVLWYIKVLDFMSVHPRLGPYITMAGKMILNMCYILVLLLVTLMAFGVSRQSITYPHEKWNWLLVRNIFYKPYFMLYGEVYAGEIDTCGDEGTNCVPGGWIPPALMTVFLLVANILLINMLIAIFNNIFNETNDMSQQVWLFQRYEQVLEYENTPLLPPPFTPIAHLISLMKHLLRLRRWDRRRYKRGQGNYGSPDFAMKVRLDEDEIRKLHDFEEDCMDDLSRKKLISEALNSETRLQNTAERAEIMYSRLNEMMNEEWNLKSAVWEIESRLENIEKNQRDIIAILKARSTMGTDVDAVRIDQKRSQFTSRHTTKRQRAASMVCGDTTEDDLEANGYESPASLPEKQTSFPRRRYIRRNEAYTSITDAIKLLSPVPTDAEANFETPSAKPSFVLRQNEMLRNYEEASSLITSEIIAGRRRRDSSTWSACEDMHEMDKATGRVGSESSSSGESSDSPRHRISDKLGRC</sequence>
<feature type="region of interest" description="Disordered" evidence="8">
    <location>
        <begin position="1452"/>
        <end position="1498"/>
    </location>
</feature>
<dbReference type="InterPro" id="IPR057366">
    <property type="entry name" value="TRPM-like"/>
</dbReference>
<comment type="subcellular location">
    <subcellularLocation>
        <location evidence="1">Membrane</location>
        <topology evidence="1">Multi-pass membrane protein</topology>
    </subcellularLocation>
</comment>
<reference evidence="14" key="1">
    <citation type="submission" date="2023-03" db="UniProtKB">
        <authorList>
            <consortium name="WormBaseParasite"/>
        </authorList>
    </citation>
    <scope>IDENTIFICATION</scope>
</reference>
<proteinExistence type="predicted"/>
<feature type="transmembrane region" description="Helical" evidence="9">
    <location>
        <begin position="1058"/>
        <end position="1079"/>
    </location>
</feature>
<dbReference type="InterPro" id="IPR050927">
    <property type="entry name" value="TRPM"/>
</dbReference>
<feature type="compositionally biased region" description="Basic and acidic residues" evidence="8">
    <location>
        <begin position="1461"/>
        <end position="1470"/>
    </location>
</feature>
<feature type="transmembrane region" description="Helical" evidence="9">
    <location>
        <begin position="927"/>
        <end position="946"/>
    </location>
</feature>
<dbReference type="PANTHER" id="PTHR13800:SF1">
    <property type="entry name" value="TRANSIENT RECEPTOR POTENTIAL CATION CHANNEL TRPM"/>
    <property type="match status" value="1"/>
</dbReference>
<evidence type="ECO:0000256" key="4">
    <source>
        <dbReference type="ARBA" id="ARBA00022989"/>
    </source>
</evidence>
<dbReference type="InterPro" id="IPR005821">
    <property type="entry name" value="Ion_trans_dom"/>
</dbReference>
<evidence type="ECO:0000256" key="1">
    <source>
        <dbReference type="ARBA" id="ARBA00004141"/>
    </source>
</evidence>
<evidence type="ECO:0000256" key="9">
    <source>
        <dbReference type="SAM" id="Phobius"/>
    </source>
</evidence>
<feature type="domain" description="TRPM-like" evidence="12">
    <location>
        <begin position="468"/>
        <end position="745"/>
    </location>
</feature>
<feature type="compositionally biased region" description="Basic and acidic residues" evidence="8">
    <location>
        <begin position="835"/>
        <end position="845"/>
    </location>
</feature>
<organism evidence="13 14">
    <name type="scientific">Ascaris lumbricoides</name>
    <name type="common">Giant roundworm</name>
    <dbReference type="NCBI Taxonomy" id="6252"/>
    <lineage>
        <taxon>Eukaryota</taxon>
        <taxon>Metazoa</taxon>
        <taxon>Ecdysozoa</taxon>
        <taxon>Nematoda</taxon>
        <taxon>Chromadorea</taxon>
        <taxon>Rhabditida</taxon>
        <taxon>Spirurina</taxon>
        <taxon>Ascaridomorpha</taxon>
        <taxon>Ascaridoidea</taxon>
        <taxon>Ascarididae</taxon>
        <taxon>Ascaris</taxon>
    </lineage>
</organism>
<evidence type="ECO:0000256" key="8">
    <source>
        <dbReference type="SAM" id="MobiDB-lite"/>
    </source>
</evidence>
<feature type="compositionally biased region" description="Polar residues" evidence="8">
    <location>
        <begin position="1"/>
        <end position="12"/>
    </location>
</feature>
<keyword evidence="7" id="KW-0407">Ion channel</keyword>
<dbReference type="Pfam" id="PF18139">
    <property type="entry name" value="LSDAT_euk"/>
    <property type="match status" value="1"/>
</dbReference>
<feature type="region of interest" description="Disordered" evidence="8">
    <location>
        <begin position="1350"/>
        <end position="1377"/>
    </location>
</feature>
<dbReference type="Pfam" id="PF25508">
    <property type="entry name" value="TRPM2"/>
    <property type="match status" value="1"/>
</dbReference>
<feature type="region of interest" description="Disordered" evidence="8">
    <location>
        <begin position="599"/>
        <end position="624"/>
    </location>
</feature>
<evidence type="ECO:0000259" key="11">
    <source>
        <dbReference type="Pfam" id="PF18139"/>
    </source>
</evidence>
<feature type="compositionally biased region" description="Basic and acidic residues" evidence="8">
    <location>
        <begin position="599"/>
        <end position="608"/>
    </location>
</feature>
<feature type="compositionally biased region" description="Basic and acidic residues" evidence="8">
    <location>
        <begin position="1485"/>
        <end position="1498"/>
    </location>
</feature>
<dbReference type="InterPro" id="IPR041491">
    <property type="entry name" value="TRPM_SLOG"/>
</dbReference>
<dbReference type="Proteomes" id="UP000036681">
    <property type="component" value="Unplaced"/>
</dbReference>
<evidence type="ECO:0000313" key="14">
    <source>
        <dbReference type="WBParaSite" id="ALUE_0001256701-mRNA-1"/>
    </source>
</evidence>
<feature type="region of interest" description="Disordered" evidence="8">
    <location>
        <begin position="820"/>
        <end position="853"/>
    </location>
</feature>
<dbReference type="GO" id="GO:0005261">
    <property type="term" value="F:monoatomic cation channel activity"/>
    <property type="evidence" value="ECO:0007669"/>
    <property type="project" value="TreeGrafter"/>
</dbReference>
<evidence type="ECO:0000256" key="2">
    <source>
        <dbReference type="ARBA" id="ARBA00022448"/>
    </source>
</evidence>
<evidence type="ECO:0000256" key="7">
    <source>
        <dbReference type="ARBA" id="ARBA00023303"/>
    </source>
</evidence>
<feature type="domain" description="Ion transport" evidence="10">
    <location>
        <begin position="929"/>
        <end position="1165"/>
    </location>
</feature>
<evidence type="ECO:0000259" key="10">
    <source>
        <dbReference type="Pfam" id="PF00520"/>
    </source>
</evidence>
<keyword evidence="2" id="KW-0813">Transport</keyword>
<protein>
    <submittedName>
        <fullName evidence="14">TRPM SLOG domain-containing protein</fullName>
    </submittedName>
</protein>
<keyword evidence="4 9" id="KW-1133">Transmembrane helix</keyword>
<keyword evidence="3 9" id="KW-0812">Transmembrane</keyword>
<evidence type="ECO:0000259" key="12">
    <source>
        <dbReference type="Pfam" id="PF25508"/>
    </source>
</evidence>
<dbReference type="GO" id="GO:0005886">
    <property type="term" value="C:plasma membrane"/>
    <property type="evidence" value="ECO:0007669"/>
    <property type="project" value="TreeGrafter"/>
</dbReference>
<feature type="transmembrane region" description="Helical" evidence="9">
    <location>
        <begin position="1138"/>
        <end position="1159"/>
    </location>
</feature>
<dbReference type="InterPro" id="IPR043816">
    <property type="entry name" value="DUF5798"/>
</dbReference>
<evidence type="ECO:0000256" key="6">
    <source>
        <dbReference type="ARBA" id="ARBA00023136"/>
    </source>
</evidence>
<feature type="region of interest" description="Disordered" evidence="8">
    <location>
        <begin position="1"/>
        <end position="29"/>
    </location>
</feature>
<evidence type="ECO:0000256" key="5">
    <source>
        <dbReference type="ARBA" id="ARBA00023065"/>
    </source>
</evidence>
<dbReference type="Pfam" id="PF19111">
    <property type="entry name" value="DUF5798"/>
    <property type="match status" value="1"/>
</dbReference>
<dbReference type="Pfam" id="PF00520">
    <property type="entry name" value="Ion_trans"/>
    <property type="match status" value="1"/>
</dbReference>
<feature type="transmembrane region" description="Helical" evidence="9">
    <location>
        <begin position="996"/>
        <end position="1014"/>
    </location>
</feature>
<keyword evidence="13" id="KW-1185">Reference proteome</keyword>
<feature type="domain" description="TRPM SLOG" evidence="11">
    <location>
        <begin position="176"/>
        <end position="380"/>
    </location>
</feature>
<dbReference type="WBParaSite" id="ALUE_0001256701-mRNA-1">
    <property type="protein sequence ID" value="ALUE_0001256701-mRNA-1"/>
    <property type="gene ID" value="ALUE_0001256701"/>
</dbReference>
<keyword evidence="6 9" id="KW-0472">Membrane</keyword>
<feature type="compositionally biased region" description="Low complexity" evidence="8">
    <location>
        <begin position="1474"/>
        <end position="1484"/>
    </location>
</feature>